<dbReference type="Gene3D" id="1.20.5.1930">
    <property type="match status" value="1"/>
</dbReference>
<evidence type="ECO:0000256" key="4">
    <source>
        <dbReference type="ARBA" id="ARBA00022679"/>
    </source>
</evidence>
<reference evidence="12 13" key="1">
    <citation type="journal article" date="2019" name="Int. J. Syst. Evol. Microbiol.">
        <title>The Global Catalogue of Microorganisms (GCM) 10K type strain sequencing project: providing services to taxonomists for standard genome sequencing and annotation.</title>
        <authorList>
            <consortium name="The Broad Institute Genomics Platform"/>
            <consortium name="The Broad Institute Genome Sequencing Center for Infectious Disease"/>
            <person name="Wu L."/>
            <person name="Ma J."/>
        </authorList>
    </citation>
    <scope>NUCLEOTIDE SEQUENCE [LARGE SCALE GENOMIC DNA]</scope>
    <source>
        <strain evidence="12 13">JCM 14303</strain>
    </source>
</reference>
<evidence type="ECO:0000256" key="9">
    <source>
        <dbReference type="SAM" id="Phobius"/>
    </source>
</evidence>
<feature type="domain" description="Signal transduction histidine kinase subgroup 3 dimerisation and phosphoacceptor" evidence="11">
    <location>
        <begin position="187"/>
        <end position="253"/>
    </location>
</feature>
<dbReference type="Pfam" id="PF02518">
    <property type="entry name" value="HATPase_c"/>
    <property type="match status" value="1"/>
</dbReference>
<dbReference type="InterPro" id="IPR036890">
    <property type="entry name" value="HATPase_C_sf"/>
</dbReference>
<comment type="caution">
    <text evidence="12">The sequence shown here is derived from an EMBL/GenBank/DDBJ whole genome shotgun (WGS) entry which is preliminary data.</text>
</comment>
<feature type="transmembrane region" description="Helical" evidence="9">
    <location>
        <begin position="107"/>
        <end position="126"/>
    </location>
</feature>
<keyword evidence="3" id="KW-0597">Phosphoprotein</keyword>
<keyword evidence="4" id="KW-0808">Transferase</keyword>
<protein>
    <recommendedName>
        <fullName evidence="2">histidine kinase</fullName>
        <ecNumber evidence="2">2.7.13.3</ecNumber>
    </recommendedName>
</protein>
<dbReference type="PANTHER" id="PTHR24421">
    <property type="entry name" value="NITRATE/NITRITE SENSOR PROTEIN NARX-RELATED"/>
    <property type="match status" value="1"/>
</dbReference>
<proteinExistence type="predicted"/>
<evidence type="ECO:0000256" key="2">
    <source>
        <dbReference type="ARBA" id="ARBA00012438"/>
    </source>
</evidence>
<keyword evidence="7" id="KW-0067">ATP-binding</keyword>
<dbReference type="EMBL" id="BAAANC010000001">
    <property type="protein sequence ID" value="GAA1523266.1"/>
    <property type="molecule type" value="Genomic_DNA"/>
</dbReference>
<keyword evidence="6 12" id="KW-0418">Kinase</keyword>
<evidence type="ECO:0000256" key="8">
    <source>
        <dbReference type="ARBA" id="ARBA00023012"/>
    </source>
</evidence>
<feature type="transmembrane region" description="Helical" evidence="9">
    <location>
        <begin position="38"/>
        <end position="57"/>
    </location>
</feature>
<organism evidence="12 13">
    <name type="scientific">Kribbella lupini</name>
    <dbReference type="NCBI Taxonomy" id="291602"/>
    <lineage>
        <taxon>Bacteria</taxon>
        <taxon>Bacillati</taxon>
        <taxon>Actinomycetota</taxon>
        <taxon>Actinomycetes</taxon>
        <taxon>Propionibacteriales</taxon>
        <taxon>Kribbellaceae</taxon>
        <taxon>Kribbella</taxon>
    </lineage>
</organism>
<name>A0ABN2ANJ6_9ACTN</name>
<keyword evidence="9" id="KW-1133">Transmembrane helix</keyword>
<evidence type="ECO:0000256" key="3">
    <source>
        <dbReference type="ARBA" id="ARBA00022553"/>
    </source>
</evidence>
<feature type="domain" description="Histidine kinase/HSP90-like ATPase" evidence="10">
    <location>
        <begin position="300"/>
        <end position="388"/>
    </location>
</feature>
<evidence type="ECO:0000256" key="6">
    <source>
        <dbReference type="ARBA" id="ARBA00022777"/>
    </source>
</evidence>
<dbReference type="PANTHER" id="PTHR24421:SF10">
    <property type="entry name" value="NITRATE_NITRITE SENSOR PROTEIN NARQ"/>
    <property type="match status" value="1"/>
</dbReference>
<gene>
    <name evidence="12" type="ORF">GCM10009741_26160</name>
</gene>
<dbReference type="Gene3D" id="3.30.565.10">
    <property type="entry name" value="Histidine kinase-like ATPase, C-terminal domain"/>
    <property type="match status" value="1"/>
</dbReference>
<accession>A0ABN2ANJ6</accession>
<feature type="transmembrane region" description="Helical" evidence="9">
    <location>
        <begin position="12"/>
        <end position="32"/>
    </location>
</feature>
<dbReference type="Pfam" id="PF07730">
    <property type="entry name" value="HisKA_3"/>
    <property type="match status" value="1"/>
</dbReference>
<keyword evidence="8" id="KW-0902">Two-component regulatory system</keyword>
<evidence type="ECO:0000256" key="7">
    <source>
        <dbReference type="ARBA" id="ARBA00022840"/>
    </source>
</evidence>
<evidence type="ECO:0000259" key="10">
    <source>
        <dbReference type="Pfam" id="PF02518"/>
    </source>
</evidence>
<evidence type="ECO:0000313" key="12">
    <source>
        <dbReference type="EMBL" id="GAA1523266.1"/>
    </source>
</evidence>
<dbReference type="EC" id="2.7.13.3" evidence="2"/>
<dbReference type="CDD" id="cd16917">
    <property type="entry name" value="HATPase_UhpB-NarQ-NarX-like"/>
    <property type="match status" value="1"/>
</dbReference>
<dbReference type="InterPro" id="IPR050482">
    <property type="entry name" value="Sensor_HK_TwoCompSys"/>
</dbReference>
<dbReference type="SUPFAM" id="SSF55874">
    <property type="entry name" value="ATPase domain of HSP90 chaperone/DNA topoisomerase II/histidine kinase"/>
    <property type="match status" value="1"/>
</dbReference>
<keyword evidence="13" id="KW-1185">Reference proteome</keyword>
<evidence type="ECO:0000313" key="13">
    <source>
        <dbReference type="Proteomes" id="UP001500363"/>
    </source>
</evidence>
<dbReference type="Proteomes" id="UP001500363">
    <property type="component" value="Unassembled WGS sequence"/>
</dbReference>
<sequence>MSYPEQMTPWVTWREGAIVTTAFLVCLLGSVLQVDDTVAPPSVAACLLAATSAAVTLARHRAPVATLAVTTVLGMLVAPLGLLPTPLTIAPAVISAYAVAMRTERRTAVAALLTSAALLVASTLFFEENLSWEDTSRLVTVASSPLVAAVLGRLAKHRQAQLAYVAERALRAETSRDSEARRKVGEERIRIARELHDLVAHQITLANAQANVAAHLFSTRPDQARTSLDEVVETTRQALDELRATVGLLRQSDDAPAPHEPAPGLALVPTLLESFRLAGLEVSMHHDGTAGPLPPAVDLTAYRVIQEALTNVTKHAAARSADVRLSWERERVGIRIINDGVSSRTPLEHSPGYGLIGLRERTTALGGSLTAGPRPEGGFIVAAELPLPVAGSGARTTARASDREGR</sequence>
<keyword evidence="5" id="KW-0547">Nucleotide-binding</keyword>
<evidence type="ECO:0000259" key="11">
    <source>
        <dbReference type="Pfam" id="PF07730"/>
    </source>
</evidence>
<keyword evidence="9" id="KW-0472">Membrane</keyword>
<dbReference type="InterPro" id="IPR003594">
    <property type="entry name" value="HATPase_dom"/>
</dbReference>
<evidence type="ECO:0000256" key="5">
    <source>
        <dbReference type="ARBA" id="ARBA00022741"/>
    </source>
</evidence>
<dbReference type="GO" id="GO:0016301">
    <property type="term" value="F:kinase activity"/>
    <property type="evidence" value="ECO:0007669"/>
    <property type="project" value="UniProtKB-KW"/>
</dbReference>
<evidence type="ECO:0000256" key="1">
    <source>
        <dbReference type="ARBA" id="ARBA00000085"/>
    </source>
</evidence>
<dbReference type="InterPro" id="IPR011712">
    <property type="entry name" value="Sig_transdc_His_kin_sub3_dim/P"/>
</dbReference>
<comment type="catalytic activity">
    <reaction evidence="1">
        <text>ATP + protein L-histidine = ADP + protein N-phospho-L-histidine.</text>
        <dbReference type="EC" id="2.7.13.3"/>
    </reaction>
</comment>
<keyword evidence="9" id="KW-0812">Transmembrane</keyword>